<evidence type="ECO:0000313" key="2">
    <source>
        <dbReference type="Proteomes" id="UP001170713"/>
    </source>
</evidence>
<accession>A0AAW7Q521</accession>
<protein>
    <submittedName>
        <fullName evidence="1">Uncharacterized protein</fullName>
    </submittedName>
</protein>
<dbReference type="EMBL" id="JAQJJC010000007">
    <property type="protein sequence ID" value="MDN5114177.1"/>
    <property type="molecule type" value="Genomic_DNA"/>
</dbReference>
<dbReference type="Proteomes" id="UP001170713">
    <property type="component" value="Unassembled WGS sequence"/>
</dbReference>
<dbReference type="RefSeq" id="WP_301342860.1">
    <property type="nucleotide sequence ID" value="NZ_JAQJJC010000007.1"/>
</dbReference>
<name>A0AAW7Q521_9BACT</name>
<organism evidence="1 2">
    <name type="scientific">Aliarcobacter butzleri</name>
    <dbReference type="NCBI Taxonomy" id="28197"/>
    <lineage>
        <taxon>Bacteria</taxon>
        <taxon>Pseudomonadati</taxon>
        <taxon>Campylobacterota</taxon>
        <taxon>Epsilonproteobacteria</taxon>
        <taxon>Campylobacterales</taxon>
        <taxon>Arcobacteraceae</taxon>
        <taxon>Aliarcobacter</taxon>
    </lineage>
</organism>
<sequence length="159" mass="18651">MLVNNLYLENEKVFDYSFLSNQIVLTLQNIKKSSSVTIKNSRIIEKAKILLENILSGSLINEKKDLNYFSCEQDLFIYDYGSSALERINTLSNNEEVVNFLKKLIQRTEEIQLNKFSNIEELENFFKVINELLEQDLEQSKYLDLRSKDNNILNCYTVC</sequence>
<reference evidence="1" key="1">
    <citation type="journal article" date="2023" name="Microorganisms">
        <title>Genomic Characterization of Arcobacter butzleri Strains Isolated from Various Sources in Lithuania.</title>
        <authorList>
            <person name="Uljanovas D."/>
            <person name="Golz G."/>
            <person name="Fleischmann S."/>
            <person name="Kudirkiene E."/>
            <person name="Kasetiene N."/>
            <person name="Grineviciene A."/>
            <person name="Tamuleviciene E."/>
            <person name="Aksomaitiene J."/>
            <person name="Alter T."/>
            <person name="Malakauskas M."/>
        </authorList>
    </citation>
    <scope>NUCLEOTIDE SEQUENCE</scope>
    <source>
        <strain evidence="1">W48</strain>
    </source>
</reference>
<evidence type="ECO:0000313" key="1">
    <source>
        <dbReference type="EMBL" id="MDN5114177.1"/>
    </source>
</evidence>
<comment type="caution">
    <text evidence="1">The sequence shown here is derived from an EMBL/GenBank/DDBJ whole genome shotgun (WGS) entry which is preliminary data.</text>
</comment>
<gene>
    <name evidence="1" type="ORF">PJV88_05940</name>
</gene>
<dbReference type="AlphaFoldDB" id="A0AAW7Q521"/>
<reference evidence="1" key="2">
    <citation type="submission" date="2023-01" db="EMBL/GenBank/DDBJ databases">
        <authorList>
            <person name="Uljanovas D."/>
        </authorList>
    </citation>
    <scope>NUCLEOTIDE SEQUENCE</scope>
    <source>
        <strain evidence="1">W48</strain>
    </source>
</reference>
<proteinExistence type="predicted"/>